<reference evidence="1 2" key="1">
    <citation type="journal article" date="2023" name="bioRxiv">
        <title>High-quality genome assemblies of four members of thePodospora anserinaspecies complex.</title>
        <authorList>
            <person name="Ament-Velasquez S.L."/>
            <person name="Vogan A.A."/>
            <person name="Wallerman O."/>
            <person name="Hartmann F."/>
            <person name="Gautier V."/>
            <person name="Silar P."/>
            <person name="Giraud T."/>
            <person name="Johannesson H."/>
        </authorList>
    </citation>
    <scope>NUCLEOTIDE SEQUENCE [LARGE SCALE GENOMIC DNA]</scope>
    <source>
        <strain evidence="1 2">CBS 112042</strain>
    </source>
</reference>
<dbReference type="Gene3D" id="1.20.910.10">
    <property type="entry name" value="Heme oxygenase-like"/>
    <property type="match status" value="1"/>
</dbReference>
<dbReference type="Pfam" id="PF14518">
    <property type="entry name" value="Haem_oxygenas_2"/>
    <property type="match status" value="1"/>
</dbReference>
<protein>
    <recommendedName>
        <fullName evidence="3">Iron-containing redox enzyme</fullName>
    </recommendedName>
</protein>
<accession>A0ABR0FD22</accession>
<name>A0ABR0FD22_9PEZI</name>
<evidence type="ECO:0000313" key="2">
    <source>
        <dbReference type="Proteomes" id="UP001322138"/>
    </source>
</evidence>
<gene>
    <name evidence="1" type="ORF">QC761_503110</name>
</gene>
<dbReference type="RefSeq" id="XP_062730284.1">
    <property type="nucleotide sequence ID" value="XM_062879545.1"/>
</dbReference>
<dbReference type="InterPro" id="IPR016084">
    <property type="entry name" value="Haem_Oase-like_multi-hlx"/>
</dbReference>
<dbReference type="GeneID" id="87899027"/>
<dbReference type="Proteomes" id="UP001322138">
    <property type="component" value="Unassembled WGS sequence"/>
</dbReference>
<organism evidence="1 2">
    <name type="scientific">Podospora bellae-mahoneyi</name>
    <dbReference type="NCBI Taxonomy" id="2093777"/>
    <lineage>
        <taxon>Eukaryota</taxon>
        <taxon>Fungi</taxon>
        <taxon>Dikarya</taxon>
        <taxon>Ascomycota</taxon>
        <taxon>Pezizomycotina</taxon>
        <taxon>Sordariomycetes</taxon>
        <taxon>Sordariomycetidae</taxon>
        <taxon>Sordariales</taxon>
        <taxon>Podosporaceae</taxon>
        <taxon>Podospora</taxon>
    </lineage>
</organism>
<proteinExistence type="predicted"/>
<sequence>MFNLESLLLIIVPLSCFLYISFPWRKPRLSFPAWSNASTTGHIAILTDEKPKSPRLERKRQQRMRHFKDLYHKVQNLERFPEILPQVRETLLSLLEQGLRMAKYKDRSRSILNIATFDASRLQRFIQDIQLDVGLEFEAYMRRRELGGGPELFKSFEEACMFLKNSAPWNYTDGAWLARIHQVTTPFAFRGVTKDAWQIFSEELGDGDLEKNHILLYKELLQSVGVDLPNGDSLDFTHPRHGMEDETIWRYAIGQLLISVFPNQFLPEILGFNLHYEQPAIGVLKANKELPEFGISPYYYALHISIDNAHSGHCAMAIGNIAHFMEIVQNTGIMDPQTAWRRVQAGYCLGQSLDDRDTVDDYEDKLVDIICKKATIATKIHCTSRARIGKRKLSSWFSAPPSSPKDDDGWKDEFLDALADSKPWVCRGDSSKSLLMRELGWKGRMFGAFTHVETELLRNWIDSLGPHGKDMGEAYWGLVGGYQSLEKTFDPSRHDAAVSHPTFPATRSWSLCETNDFEPKSPIQIHKSAVEIDALLPLWFAHAGLLENIISSPHQTITPLVSNCLQILRAEKGYKPVGTGIACMDEQHWPGYSPDLVALGLEMMKNRGLPQPICLGDIIGRPEDENLNDSGRFSHDLLGWAQHPMINSVFLLGLARAFLDLEQWVAGNGELLGRRERLFLSEMIQRKATGFETCWAELKRDGLRCREFVTGYDLGRAEIDRLLVLG</sequence>
<evidence type="ECO:0008006" key="3">
    <source>
        <dbReference type="Google" id="ProtNLM"/>
    </source>
</evidence>
<comment type="caution">
    <text evidence="1">The sequence shown here is derived from an EMBL/GenBank/DDBJ whole genome shotgun (WGS) entry which is preliminary data.</text>
</comment>
<dbReference type="EMBL" id="JAFFGZ010000007">
    <property type="protein sequence ID" value="KAK4641308.1"/>
    <property type="molecule type" value="Genomic_DNA"/>
</dbReference>
<keyword evidence="2" id="KW-1185">Reference proteome</keyword>
<evidence type="ECO:0000313" key="1">
    <source>
        <dbReference type="EMBL" id="KAK4641308.1"/>
    </source>
</evidence>
<dbReference type="SMART" id="SM01236">
    <property type="entry name" value="Haem_oxygenase_2"/>
    <property type="match status" value="1"/>
</dbReference>